<accession>A0ACC3CC47</accession>
<evidence type="ECO:0000313" key="2">
    <source>
        <dbReference type="Proteomes" id="UP000798662"/>
    </source>
</evidence>
<keyword evidence="2" id="KW-1185">Reference proteome</keyword>
<name>A0ACC3CC47_PYRYE</name>
<evidence type="ECO:0000313" key="1">
    <source>
        <dbReference type="EMBL" id="KAK1867826.1"/>
    </source>
</evidence>
<sequence>MGEPSAVSGRAIRCSRSSAPPAAGCSSSGGLASKNGGNCLRLRRRPLVGRWPRCPQRSARQSWGRMATALPTGYATGATAKQGGHHTSPLPLNECQGAMTCPPPPTPPPSPTHHPPPIPFPPPIPPPPPTPPPFPTSAPSPDPPSSPEPPLSESPSPGSCPACPLSAVSLKNFQERVVRAERLLALERAAAVKLREELAAALATPPAPMPDVNVLAVGQGEPDGSRMVTEYLRKLRAGNF</sequence>
<proteinExistence type="predicted"/>
<protein>
    <submittedName>
        <fullName evidence="1">Uncharacterized protein</fullName>
    </submittedName>
</protein>
<organism evidence="1 2">
    <name type="scientific">Pyropia yezoensis</name>
    <name type="common">Susabi-nori</name>
    <name type="synonym">Porphyra yezoensis</name>
    <dbReference type="NCBI Taxonomy" id="2788"/>
    <lineage>
        <taxon>Eukaryota</taxon>
        <taxon>Rhodophyta</taxon>
        <taxon>Bangiophyceae</taxon>
        <taxon>Bangiales</taxon>
        <taxon>Bangiaceae</taxon>
        <taxon>Pyropia</taxon>
    </lineage>
</organism>
<dbReference type="Proteomes" id="UP000798662">
    <property type="component" value="Chromosome 3"/>
</dbReference>
<dbReference type="EMBL" id="CM020620">
    <property type="protein sequence ID" value="KAK1867826.1"/>
    <property type="molecule type" value="Genomic_DNA"/>
</dbReference>
<comment type="caution">
    <text evidence="1">The sequence shown here is derived from an EMBL/GenBank/DDBJ whole genome shotgun (WGS) entry which is preliminary data.</text>
</comment>
<gene>
    <name evidence="1" type="ORF">I4F81_010325</name>
</gene>
<reference evidence="1" key="1">
    <citation type="submission" date="2019-11" db="EMBL/GenBank/DDBJ databases">
        <title>Nori genome reveals adaptations in red seaweeds to the harsh intertidal environment.</title>
        <authorList>
            <person name="Wang D."/>
            <person name="Mao Y."/>
        </authorList>
    </citation>
    <scope>NUCLEOTIDE SEQUENCE</scope>
    <source>
        <tissue evidence="1">Gametophyte</tissue>
    </source>
</reference>